<proteinExistence type="evidence at transcript level"/>
<evidence type="ECO:0000313" key="1">
    <source>
        <dbReference type="EMBL" id="JAA54949.1"/>
    </source>
</evidence>
<dbReference type="EMBL" id="GACK01010085">
    <property type="protein sequence ID" value="JAA54949.1"/>
    <property type="molecule type" value="mRNA"/>
</dbReference>
<accession>L7LVS9</accession>
<organism evidence="1">
    <name type="scientific">Rhipicephalus pulchellus</name>
    <name type="common">Yellow backed tick</name>
    <name type="synonym">Dermacentor pulchellus</name>
    <dbReference type="NCBI Taxonomy" id="72859"/>
    <lineage>
        <taxon>Eukaryota</taxon>
        <taxon>Metazoa</taxon>
        <taxon>Ecdysozoa</taxon>
        <taxon>Arthropoda</taxon>
        <taxon>Chelicerata</taxon>
        <taxon>Arachnida</taxon>
        <taxon>Acari</taxon>
        <taxon>Parasitiformes</taxon>
        <taxon>Ixodida</taxon>
        <taxon>Ixodoidea</taxon>
        <taxon>Ixodidae</taxon>
        <taxon>Rhipicephalinae</taxon>
        <taxon>Rhipicephalus</taxon>
        <taxon>Rhipicephalus</taxon>
    </lineage>
</organism>
<protein>
    <submittedName>
        <fullName evidence="1">Uncharacterized protein</fullName>
    </submittedName>
</protein>
<name>L7LVS9_RHIPC</name>
<sequence length="282" mass="31045">MHISSAVSNASCKSAVRLCCATVCCTQLSQATAANEVHNVGSTISACKKQKNTPTWGKAFMCHESERHESRAEHYPPFYLCPMMQPGCGQLVFSCGTKIAMSSSGAAAACDCCCCRACRLASISRLRALGRFFSLLGSPWACWHGPGGHFLDWSWQRAFNFRLGRFYPVVCLQYAELLKERMNIVNLQHDHIPKASQVGSSSWKRIINILFNVLKAQFLELLKLLVDEEVGLANCCSYPALHVLREGCLVQVTLGVFDVALEDLLCARQGGKERVALPHGQV</sequence>
<reference evidence="1" key="1">
    <citation type="submission" date="2012-11" db="EMBL/GenBank/DDBJ databases">
        <authorList>
            <person name="Lucero-Rivera Y.E."/>
            <person name="Tovar-Ramirez D."/>
        </authorList>
    </citation>
    <scope>NUCLEOTIDE SEQUENCE</scope>
    <source>
        <tissue evidence="1">Salivary gland</tissue>
    </source>
</reference>
<reference evidence="1" key="2">
    <citation type="journal article" date="2015" name="J. Proteomics">
        <title>Sexual differences in the sialomes of the zebra tick, Rhipicephalus pulchellus.</title>
        <authorList>
            <person name="Tan A.W."/>
            <person name="Francischetti I.M."/>
            <person name="Slovak M."/>
            <person name="Kini R.M."/>
            <person name="Ribeiro J.M."/>
        </authorList>
    </citation>
    <scope>NUCLEOTIDE SEQUENCE</scope>
    <source>
        <tissue evidence="1">Salivary gland</tissue>
    </source>
</reference>
<dbReference type="AlphaFoldDB" id="L7LVS9"/>